<evidence type="ECO:0000313" key="1">
    <source>
        <dbReference type="EMBL" id="KAG0432365.1"/>
    </source>
</evidence>
<dbReference type="EMBL" id="JABSTQ010009160">
    <property type="protein sequence ID" value="KAG0432365.1"/>
    <property type="molecule type" value="Genomic_DNA"/>
</dbReference>
<sequence>MPRGNEFIKEDTWAGGIQTTDIGEDMATALVRLLPRIIVIALCLLFGYGLLYRPLSFGSLAGRPRPDMSWLLAQQDIRQLISNGSLLLSPKDPCPSFLAVVICSAVNNFVARRTIRDTWGQDARSPLVRAFFLLGRTDNETLQEDVVRESRLFGDVIQADFMDTYNNLTVKSVVLLKWTGQQCPQTRYILKTDDDMYVNVPNLVSYLNKKGGRKMLLGCLISGATPIRDWTSKWYVPPFVYPHHTYPDYLSGTGYVMSGDVLGQLFRTALETPFFYMEDIFVTGMVAHKVGIKPVNYDAFKFYKRKNNPCVFRKLITAHIMTPSELRSMWSRVRDRRIKCS</sequence>
<evidence type="ECO:0000313" key="2">
    <source>
        <dbReference type="Proteomes" id="UP000805193"/>
    </source>
</evidence>
<gene>
    <name evidence="1" type="ORF">HPB47_020945</name>
</gene>
<keyword evidence="2" id="KW-1185">Reference proteome</keyword>
<proteinExistence type="predicted"/>
<accession>A0AC60QEX9</accession>
<comment type="caution">
    <text evidence="1">The sequence shown here is derived from an EMBL/GenBank/DDBJ whole genome shotgun (WGS) entry which is preliminary data.</text>
</comment>
<reference evidence="1 2" key="1">
    <citation type="journal article" date="2020" name="Cell">
        <title>Large-Scale Comparative Analyses of Tick Genomes Elucidate Their Genetic Diversity and Vector Capacities.</title>
        <authorList>
            <consortium name="Tick Genome and Microbiome Consortium (TIGMIC)"/>
            <person name="Jia N."/>
            <person name="Wang J."/>
            <person name="Shi W."/>
            <person name="Du L."/>
            <person name="Sun Y."/>
            <person name="Zhan W."/>
            <person name="Jiang J.F."/>
            <person name="Wang Q."/>
            <person name="Zhang B."/>
            <person name="Ji P."/>
            <person name="Bell-Sakyi L."/>
            <person name="Cui X.M."/>
            <person name="Yuan T.T."/>
            <person name="Jiang B.G."/>
            <person name="Yang W.F."/>
            <person name="Lam T.T."/>
            <person name="Chang Q.C."/>
            <person name="Ding S.J."/>
            <person name="Wang X.J."/>
            <person name="Zhu J.G."/>
            <person name="Ruan X.D."/>
            <person name="Zhao L."/>
            <person name="Wei J.T."/>
            <person name="Ye R.Z."/>
            <person name="Que T.C."/>
            <person name="Du C.H."/>
            <person name="Zhou Y.H."/>
            <person name="Cheng J.X."/>
            <person name="Dai P.F."/>
            <person name="Guo W.B."/>
            <person name="Han X.H."/>
            <person name="Huang E.J."/>
            <person name="Li L.F."/>
            <person name="Wei W."/>
            <person name="Gao Y.C."/>
            <person name="Liu J.Z."/>
            <person name="Shao H.Z."/>
            <person name="Wang X."/>
            <person name="Wang C.C."/>
            <person name="Yang T.C."/>
            <person name="Huo Q.B."/>
            <person name="Li W."/>
            <person name="Chen H.Y."/>
            <person name="Chen S.E."/>
            <person name="Zhou L.G."/>
            <person name="Ni X.B."/>
            <person name="Tian J.H."/>
            <person name="Sheng Y."/>
            <person name="Liu T."/>
            <person name="Pan Y.S."/>
            <person name="Xia L.Y."/>
            <person name="Li J."/>
            <person name="Zhao F."/>
            <person name="Cao W.C."/>
        </authorList>
    </citation>
    <scope>NUCLEOTIDE SEQUENCE [LARGE SCALE GENOMIC DNA]</scope>
    <source>
        <strain evidence="1">Iper-2018</strain>
    </source>
</reference>
<dbReference type="Proteomes" id="UP000805193">
    <property type="component" value="Unassembled WGS sequence"/>
</dbReference>
<name>A0AC60QEX9_IXOPE</name>
<organism evidence="1 2">
    <name type="scientific">Ixodes persulcatus</name>
    <name type="common">Taiga tick</name>
    <dbReference type="NCBI Taxonomy" id="34615"/>
    <lineage>
        <taxon>Eukaryota</taxon>
        <taxon>Metazoa</taxon>
        <taxon>Ecdysozoa</taxon>
        <taxon>Arthropoda</taxon>
        <taxon>Chelicerata</taxon>
        <taxon>Arachnida</taxon>
        <taxon>Acari</taxon>
        <taxon>Parasitiformes</taxon>
        <taxon>Ixodida</taxon>
        <taxon>Ixodoidea</taxon>
        <taxon>Ixodidae</taxon>
        <taxon>Ixodinae</taxon>
        <taxon>Ixodes</taxon>
    </lineage>
</organism>
<protein>
    <submittedName>
        <fullName evidence="1">Uncharacterized protein</fullName>
    </submittedName>
</protein>